<dbReference type="PROSITE" id="PS00166">
    <property type="entry name" value="ENOYL_COA_HYDRATASE"/>
    <property type="match status" value="1"/>
</dbReference>
<evidence type="ECO:0000256" key="3">
    <source>
        <dbReference type="ARBA" id="ARBA00005254"/>
    </source>
</evidence>
<dbReference type="GO" id="GO:0016829">
    <property type="term" value="F:lyase activity"/>
    <property type="evidence" value="ECO:0007669"/>
    <property type="project" value="UniProtKB-KW"/>
</dbReference>
<dbReference type="InterPro" id="IPR018376">
    <property type="entry name" value="Enoyl-CoA_hyd/isom_CS"/>
</dbReference>
<reference evidence="9" key="1">
    <citation type="journal article" date="2023" name="Mol. Phylogenet. Evol.">
        <title>Genome-scale phylogeny and comparative genomics of the fungal order Sordariales.</title>
        <authorList>
            <person name="Hensen N."/>
            <person name="Bonometti L."/>
            <person name="Westerberg I."/>
            <person name="Brannstrom I.O."/>
            <person name="Guillou S."/>
            <person name="Cros-Aarteil S."/>
            <person name="Calhoun S."/>
            <person name="Haridas S."/>
            <person name="Kuo A."/>
            <person name="Mondo S."/>
            <person name="Pangilinan J."/>
            <person name="Riley R."/>
            <person name="LaButti K."/>
            <person name="Andreopoulos B."/>
            <person name="Lipzen A."/>
            <person name="Chen C."/>
            <person name="Yan M."/>
            <person name="Daum C."/>
            <person name="Ng V."/>
            <person name="Clum A."/>
            <person name="Steindorff A."/>
            <person name="Ohm R.A."/>
            <person name="Martin F."/>
            <person name="Silar P."/>
            <person name="Natvig D.O."/>
            <person name="Lalanne C."/>
            <person name="Gautier V."/>
            <person name="Ament-Velasquez S.L."/>
            <person name="Kruys A."/>
            <person name="Hutchinson M.I."/>
            <person name="Powell A.J."/>
            <person name="Barry K."/>
            <person name="Miller A.N."/>
            <person name="Grigoriev I.V."/>
            <person name="Debuchy R."/>
            <person name="Gladieux P."/>
            <person name="Hiltunen Thoren M."/>
            <person name="Johannesson H."/>
        </authorList>
    </citation>
    <scope>NUCLEOTIDE SEQUENCE</scope>
    <source>
        <strain evidence="9">PSN309</strain>
    </source>
</reference>
<dbReference type="Gene3D" id="3.90.226.10">
    <property type="entry name" value="2-enoyl-CoA Hydratase, Chain A, domain 1"/>
    <property type="match status" value="1"/>
</dbReference>
<dbReference type="FunFam" id="3.90.226.10:FF:000074">
    <property type="entry name" value="Enoyl-CoA hydratase (AFU_orthologue AFUA_2G10650)"/>
    <property type="match status" value="1"/>
</dbReference>
<name>A0AAN6WIW9_9PEZI</name>
<keyword evidence="5" id="KW-0413">Isomerase</keyword>
<evidence type="ECO:0000256" key="7">
    <source>
        <dbReference type="RuleBase" id="RU003707"/>
    </source>
</evidence>
<comment type="subcellular location">
    <subcellularLocation>
        <location evidence="1">Peroxisome</location>
    </subcellularLocation>
</comment>
<evidence type="ECO:0000256" key="1">
    <source>
        <dbReference type="ARBA" id="ARBA00004275"/>
    </source>
</evidence>
<dbReference type="PANTHER" id="PTHR11941:SF158">
    <property type="entry name" value="ENOYL-COA HYDRATASE (AFU_ORTHOLOGUE AFUA_2G10650)"/>
    <property type="match status" value="1"/>
</dbReference>
<dbReference type="GO" id="GO:0006635">
    <property type="term" value="P:fatty acid beta-oxidation"/>
    <property type="evidence" value="ECO:0007669"/>
    <property type="project" value="TreeGrafter"/>
</dbReference>
<comment type="caution">
    <text evidence="9">The sequence shown here is derived from an EMBL/GenBank/DDBJ whole genome shotgun (WGS) entry which is preliminary data.</text>
</comment>
<dbReference type="EMBL" id="MU864615">
    <property type="protein sequence ID" value="KAK4182745.1"/>
    <property type="molecule type" value="Genomic_DNA"/>
</dbReference>
<organism evidence="9 10">
    <name type="scientific">Podospora australis</name>
    <dbReference type="NCBI Taxonomy" id="1536484"/>
    <lineage>
        <taxon>Eukaryota</taxon>
        <taxon>Fungi</taxon>
        <taxon>Dikarya</taxon>
        <taxon>Ascomycota</taxon>
        <taxon>Pezizomycotina</taxon>
        <taxon>Sordariomycetes</taxon>
        <taxon>Sordariomycetidae</taxon>
        <taxon>Sordariales</taxon>
        <taxon>Podosporaceae</taxon>
        <taxon>Podospora</taxon>
    </lineage>
</organism>
<dbReference type="GO" id="GO:0016853">
    <property type="term" value="F:isomerase activity"/>
    <property type="evidence" value="ECO:0007669"/>
    <property type="project" value="UniProtKB-KW"/>
</dbReference>
<dbReference type="SUPFAM" id="SSF52096">
    <property type="entry name" value="ClpP/crotonase"/>
    <property type="match status" value="1"/>
</dbReference>
<evidence type="ECO:0000256" key="6">
    <source>
        <dbReference type="ARBA" id="ARBA00023239"/>
    </source>
</evidence>
<dbReference type="PANTHER" id="PTHR11941">
    <property type="entry name" value="ENOYL-COA HYDRATASE-RELATED"/>
    <property type="match status" value="1"/>
</dbReference>
<dbReference type="Pfam" id="PF00378">
    <property type="entry name" value="ECH_1"/>
    <property type="match status" value="1"/>
</dbReference>
<dbReference type="AlphaFoldDB" id="A0AAN6WIW9"/>
<keyword evidence="10" id="KW-1185">Reference proteome</keyword>
<dbReference type="Proteomes" id="UP001302126">
    <property type="component" value="Unassembled WGS sequence"/>
</dbReference>
<evidence type="ECO:0000256" key="2">
    <source>
        <dbReference type="ARBA" id="ARBA00004924"/>
    </source>
</evidence>
<sequence length="289" mass="31021">MSSQIPKQLTSPPPSVPNILISFPAPHVLLVTLNRPKQLNAIPSPQHSAMASLWAWYDAQPFLRCAILTGSGRAFCAGADLKEWDSRHGPDTAVPDSGSAREKERWTQEGFGGLSNRVGKKPVIAAVNGLCFGGGMEMAINCDLIVADKTKAKFGLPEVGKGVIALAGALPRLIKTVGRQRASEMALLGRVNYDAVKMQDWGLVNFVTEEGKAVEEAVKVAEEMSGNSPDAVIASREGLRLGWEGIGPGLATEVLERGMYGRIDGGENMKEGVRSFVERRKAGWVDSKL</sequence>
<dbReference type="GO" id="GO:0005777">
    <property type="term" value="C:peroxisome"/>
    <property type="evidence" value="ECO:0007669"/>
    <property type="project" value="UniProtKB-SubCell"/>
</dbReference>
<reference evidence="9" key="2">
    <citation type="submission" date="2023-05" db="EMBL/GenBank/DDBJ databases">
        <authorList>
            <consortium name="Lawrence Berkeley National Laboratory"/>
            <person name="Steindorff A."/>
            <person name="Hensen N."/>
            <person name="Bonometti L."/>
            <person name="Westerberg I."/>
            <person name="Brannstrom I.O."/>
            <person name="Guillou S."/>
            <person name="Cros-Aarteil S."/>
            <person name="Calhoun S."/>
            <person name="Haridas S."/>
            <person name="Kuo A."/>
            <person name="Mondo S."/>
            <person name="Pangilinan J."/>
            <person name="Riley R."/>
            <person name="Labutti K."/>
            <person name="Andreopoulos B."/>
            <person name="Lipzen A."/>
            <person name="Chen C."/>
            <person name="Yanf M."/>
            <person name="Daum C."/>
            <person name="Ng V."/>
            <person name="Clum A."/>
            <person name="Ohm R."/>
            <person name="Martin F."/>
            <person name="Silar P."/>
            <person name="Natvig D."/>
            <person name="Lalanne C."/>
            <person name="Gautier V."/>
            <person name="Ament-Velasquez S.L."/>
            <person name="Kruys A."/>
            <person name="Hutchinson M.I."/>
            <person name="Powell A.J."/>
            <person name="Barry K."/>
            <person name="Miller A.N."/>
            <person name="Grigoriev I.V."/>
            <person name="Debuchy R."/>
            <person name="Gladieux P."/>
            <person name="Thoren M.H."/>
            <person name="Johannesson H."/>
        </authorList>
    </citation>
    <scope>NUCLEOTIDE SEQUENCE</scope>
    <source>
        <strain evidence="9">PSN309</strain>
    </source>
</reference>
<accession>A0AAN6WIW9</accession>
<comment type="similarity">
    <text evidence="3 7">Belongs to the enoyl-CoA hydratase/isomerase family.</text>
</comment>
<dbReference type="InterPro" id="IPR029045">
    <property type="entry name" value="ClpP/crotonase-like_dom_sf"/>
</dbReference>
<evidence type="ECO:0000256" key="8">
    <source>
        <dbReference type="SAM" id="MobiDB-lite"/>
    </source>
</evidence>
<keyword evidence="4" id="KW-0576">Peroxisome</keyword>
<evidence type="ECO:0000256" key="4">
    <source>
        <dbReference type="ARBA" id="ARBA00023140"/>
    </source>
</evidence>
<keyword evidence="6" id="KW-0456">Lyase</keyword>
<dbReference type="InterPro" id="IPR001753">
    <property type="entry name" value="Enoyl-CoA_hydra/iso"/>
</dbReference>
<gene>
    <name evidence="9" type="ORF">QBC35DRAFT_509382</name>
</gene>
<comment type="pathway">
    <text evidence="2">Siderophore biosynthesis.</text>
</comment>
<proteinExistence type="inferred from homology"/>
<evidence type="ECO:0000313" key="10">
    <source>
        <dbReference type="Proteomes" id="UP001302126"/>
    </source>
</evidence>
<feature type="region of interest" description="Disordered" evidence="8">
    <location>
        <begin position="86"/>
        <end position="105"/>
    </location>
</feature>
<evidence type="ECO:0000256" key="5">
    <source>
        <dbReference type="ARBA" id="ARBA00023235"/>
    </source>
</evidence>
<dbReference type="GO" id="GO:0005739">
    <property type="term" value="C:mitochondrion"/>
    <property type="evidence" value="ECO:0007669"/>
    <property type="project" value="TreeGrafter"/>
</dbReference>
<evidence type="ECO:0000313" key="9">
    <source>
        <dbReference type="EMBL" id="KAK4182745.1"/>
    </source>
</evidence>
<dbReference type="CDD" id="cd06558">
    <property type="entry name" value="crotonase-like"/>
    <property type="match status" value="1"/>
</dbReference>
<protein>
    <submittedName>
        <fullName evidence="9">Enoyl-CoA hydratase/carnithine racemase</fullName>
    </submittedName>
</protein>